<keyword evidence="1" id="KW-1015">Disulfide bond</keyword>
<evidence type="ECO:0000256" key="3">
    <source>
        <dbReference type="SAM" id="MobiDB-lite"/>
    </source>
</evidence>
<accession>A0ABD0WFI0</accession>
<dbReference type="SMART" id="SM00409">
    <property type="entry name" value="IG"/>
    <property type="match status" value="1"/>
</dbReference>
<keyword evidence="8" id="KW-1185">Reference proteome</keyword>
<evidence type="ECO:0000256" key="5">
    <source>
        <dbReference type="SAM" id="SignalP"/>
    </source>
</evidence>
<organism evidence="7 8">
    <name type="scientific">Umbra pygmaea</name>
    <name type="common">Eastern mudminnow</name>
    <dbReference type="NCBI Taxonomy" id="75934"/>
    <lineage>
        <taxon>Eukaryota</taxon>
        <taxon>Metazoa</taxon>
        <taxon>Chordata</taxon>
        <taxon>Craniata</taxon>
        <taxon>Vertebrata</taxon>
        <taxon>Euteleostomi</taxon>
        <taxon>Actinopterygii</taxon>
        <taxon>Neopterygii</taxon>
        <taxon>Teleostei</taxon>
        <taxon>Protacanthopterygii</taxon>
        <taxon>Esociformes</taxon>
        <taxon>Umbridae</taxon>
        <taxon>Umbra</taxon>
    </lineage>
</organism>
<dbReference type="Gene3D" id="2.60.40.10">
    <property type="entry name" value="Immunoglobulins"/>
    <property type="match status" value="1"/>
</dbReference>
<dbReference type="PANTHER" id="PTHR14340">
    <property type="entry name" value="MICROFIBRIL-ASSOCIATED GLYCOPROTEIN 3"/>
    <property type="match status" value="1"/>
</dbReference>
<keyword evidence="4" id="KW-0472">Membrane</keyword>
<keyword evidence="4" id="KW-0812">Transmembrane</keyword>
<dbReference type="SUPFAM" id="SSF48726">
    <property type="entry name" value="Immunoglobulin"/>
    <property type="match status" value="1"/>
</dbReference>
<evidence type="ECO:0000256" key="4">
    <source>
        <dbReference type="SAM" id="Phobius"/>
    </source>
</evidence>
<keyword evidence="2" id="KW-0393">Immunoglobulin domain</keyword>
<feature type="signal peptide" evidence="5">
    <location>
        <begin position="1"/>
        <end position="24"/>
    </location>
</feature>
<feature type="chain" id="PRO_5044815845" description="Ig-like domain-containing protein" evidence="5">
    <location>
        <begin position="25"/>
        <end position="412"/>
    </location>
</feature>
<dbReference type="PANTHER" id="PTHR14340:SF2">
    <property type="entry name" value="MICROFIBRILLAR-ASSOCIATED PROTEIN 3-LIKE"/>
    <property type="match status" value="1"/>
</dbReference>
<feature type="transmembrane region" description="Helical" evidence="4">
    <location>
        <begin position="143"/>
        <end position="167"/>
    </location>
</feature>
<comment type="caution">
    <text evidence="7">The sequence shown here is derived from an EMBL/GenBank/DDBJ whole genome shotgun (WGS) entry which is preliminary data.</text>
</comment>
<dbReference type="SMART" id="SM00408">
    <property type="entry name" value="IGc2"/>
    <property type="match status" value="1"/>
</dbReference>
<evidence type="ECO:0000256" key="1">
    <source>
        <dbReference type="ARBA" id="ARBA00023157"/>
    </source>
</evidence>
<sequence length="412" mass="44832">MNQESGYALGFFLLSVISLYTASALSAVSDGNSTKNGTVADGGFVPLAFSTVSQIIAREGNCALIDCNVTGDPIPNIQWFNSHGDLLDTETSGKWLLVDDGILNITDIRFADRGKYTCMASNVHGSANCTVTMRVVLHNGDLGAYYVVVCLATFTIIMILNVTRLCMMSSHLKKTEKAINDFFRTEGAEKLQKAFEIAKRIPIITSAKTLELAKVTQFKTMEFARYIEELARSIPLPPLIMNCRTFMEEILEVVGVEEMRHTFVRQAPEGHHLDGASGCRAGLVQGALVGVGPGDVFTILRERERSGSPAADSDDASLHEQPQHMAIQVSVHPPLSTEAPALTAPSSPLPTAPLHLNEEEQQQEQGSEQEPKPAEEAGSEAELQEVAVEEPKQDQEVTAKLHPSQVIYESHV</sequence>
<proteinExistence type="predicted"/>
<dbReference type="CDD" id="cd00096">
    <property type="entry name" value="Ig"/>
    <property type="match status" value="1"/>
</dbReference>
<dbReference type="InterPro" id="IPR003598">
    <property type="entry name" value="Ig_sub2"/>
</dbReference>
<evidence type="ECO:0000256" key="2">
    <source>
        <dbReference type="ARBA" id="ARBA00023319"/>
    </source>
</evidence>
<dbReference type="FunFam" id="2.60.40.10:FF:000032">
    <property type="entry name" value="palladin isoform X1"/>
    <property type="match status" value="1"/>
</dbReference>
<dbReference type="InterPro" id="IPR013783">
    <property type="entry name" value="Ig-like_fold"/>
</dbReference>
<feature type="compositionally biased region" description="Basic and acidic residues" evidence="3">
    <location>
        <begin position="389"/>
        <end position="399"/>
    </location>
</feature>
<dbReference type="InterPro" id="IPR003599">
    <property type="entry name" value="Ig_sub"/>
</dbReference>
<gene>
    <name evidence="7" type="ORF">UPYG_G00237610</name>
</gene>
<dbReference type="Proteomes" id="UP001557470">
    <property type="component" value="Unassembled WGS sequence"/>
</dbReference>
<dbReference type="Pfam" id="PF07679">
    <property type="entry name" value="I-set"/>
    <property type="match status" value="1"/>
</dbReference>
<dbReference type="EMBL" id="JAGEUA010000007">
    <property type="protein sequence ID" value="KAL0970135.1"/>
    <property type="molecule type" value="Genomic_DNA"/>
</dbReference>
<evidence type="ECO:0000313" key="7">
    <source>
        <dbReference type="EMBL" id="KAL0970135.1"/>
    </source>
</evidence>
<reference evidence="7 8" key="1">
    <citation type="submission" date="2024-06" db="EMBL/GenBank/DDBJ databases">
        <authorList>
            <person name="Pan Q."/>
            <person name="Wen M."/>
            <person name="Jouanno E."/>
            <person name="Zahm M."/>
            <person name="Klopp C."/>
            <person name="Cabau C."/>
            <person name="Louis A."/>
            <person name="Berthelot C."/>
            <person name="Parey E."/>
            <person name="Roest Crollius H."/>
            <person name="Montfort J."/>
            <person name="Robinson-Rechavi M."/>
            <person name="Bouchez O."/>
            <person name="Lampietro C."/>
            <person name="Lopez Roques C."/>
            <person name="Donnadieu C."/>
            <person name="Postlethwait J."/>
            <person name="Bobe J."/>
            <person name="Verreycken H."/>
            <person name="Guiguen Y."/>
        </authorList>
    </citation>
    <scope>NUCLEOTIDE SEQUENCE [LARGE SCALE GENOMIC DNA]</scope>
    <source>
        <strain evidence="7">Up_M1</strain>
        <tissue evidence="7">Testis</tissue>
    </source>
</reference>
<name>A0ABD0WFI0_UMBPY</name>
<dbReference type="AlphaFoldDB" id="A0ABD0WFI0"/>
<keyword evidence="5" id="KW-0732">Signal</keyword>
<keyword evidence="4" id="KW-1133">Transmembrane helix</keyword>
<feature type="region of interest" description="Disordered" evidence="3">
    <location>
        <begin position="337"/>
        <end position="412"/>
    </location>
</feature>
<dbReference type="InterPro" id="IPR013098">
    <property type="entry name" value="Ig_I-set"/>
</dbReference>
<feature type="domain" description="Ig-like" evidence="6">
    <location>
        <begin position="46"/>
        <end position="136"/>
    </location>
</feature>
<dbReference type="InterPro" id="IPR036179">
    <property type="entry name" value="Ig-like_dom_sf"/>
</dbReference>
<dbReference type="PROSITE" id="PS50835">
    <property type="entry name" value="IG_LIKE"/>
    <property type="match status" value="1"/>
</dbReference>
<evidence type="ECO:0000313" key="8">
    <source>
        <dbReference type="Proteomes" id="UP001557470"/>
    </source>
</evidence>
<dbReference type="InterPro" id="IPR007110">
    <property type="entry name" value="Ig-like_dom"/>
</dbReference>
<evidence type="ECO:0000259" key="6">
    <source>
        <dbReference type="PROSITE" id="PS50835"/>
    </source>
</evidence>
<feature type="compositionally biased region" description="Low complexity" evidence="3">
    <location>
        <begin position="337"/>
        <end position="346"/>
    </location>
</feature>
<protein>
    <recommendedName>
        <fullName evidence="6">Ig-like domain-containing protein</fullName>
    </recommendedName>
</protein>